<reference evidence="6" key="1">
    <citation type="submission" date="2021-05" db="EMBL/GenBank/DDBJ databases">
        <authorList>
            <person name="Alioto T."/>
            <person name="Alioto T."/>
            <person name="Gomez Garrido J."/>
        </authorList>
    </citation>
    <scope>NUCLEOTIDE SEQUENCE</scope>
</reference>
<dbReference type="EMBL" id="HBUF01675617">
    <property type="protein sequence ID" value="CAG6791304.1"/>
    <property type="molecule type" value="Transcribed_RNA"/>
</dbReference>
<feature type="chain" id="PRO_5036428568" description="Beta/gamma crystallin 'Greek key' domain-containing protein" evidence="4">
    <location>
        <begin position="26"/>
        <end position="110"/>
    </location>
</feature>
<keyword evidence="2" id="KW-0677">Repeat</keyword>
<feature type="domain" description="Beta/gamma crystallin 'Greek key'" evidence="5">
    <location>
        <begin position="27"/>
        <end position="88"/>
    </location>
</feature>
<dbReference type="EMBL" id="HBUF01675618">
    <property type="protein sequence ID" value="CAG6791307.1"/>
    <property type="molecule type" value="Transcribed_RNA"/>
</dbReference>
<feature type="compositionally biased region" description="Polar residues" evidence="3">
    <location>
        <begin position="101"/>
        <end position="110"/>
    </location>
</feature>
<dbReference type="EMBL" id="HBUF01161190">
    <property type="protein sequence ID" value="CAG6650192.1"/>
    <property type="molecule type" value="Transcribed_RNA"/>
</dbReference>
<evidence type="ECO:0000256" key="4">
    <source>
        <dbReference type="SAM" id="SignalP"/>
    </source>
</evidence>
<comment type="similarity">
    <text evidence="1">Belongs to the beta/gamma-crystallin family.</text>
</comment>
<feature type="signal peptide" evidence="4">
    <location>
        <begin position="1"/>
        <end position="25"/>
    </location>
</feature>
<evidence type="ECO:0000313" key="6">
    <source>
        <dbReference type="EMBL" id="CAG6650186.1"/>
    </source>
</evidence>
<dbReference type="EMBL" id="HBUF01161193">
    <property type="protein sequence ID" value="CAG6650210.1"/>
    <property type="molecule type" value="Transcribed_RNA"/>
</dbReference>
<dbReference type="EMBL" id="HBUF01161194">
    <property type="protein sequence ID" value="CAG6650216.1"/>
    <property type="molecule type" value="Transcribed_RNA"/>
</dbReference>
<proteinExistence type="inferred from homology"/>
<dbReference type="AlphaFoldDB" id="A0A8D8RJI9"/>
<accession>A0A8D8RJI9</accession>
<dbReference type="InterPro" id="IPR001064">
    <property type="entry name" value="Beta/gamma_crystallin"/>
</dbReference>
<dbReference type="EMBL" id="HBUF01675621">
    <property type="protein sequence ID" value="CAG6791314.1"/>
    <property type="molecule type" value="Transcribed_RNA"/>
</dbReference>
<evidence type="ECO:0000259" key="5">
    <source>
        <dbReference type="Pfam" id="PF00030"/>
    </source>
</evidence>
<dbReference type="EMBL" id="HBUF01161188">
    <property type="protein sequence ID" value="CAG6650180.1"/>
    <property type="molecule type" value="Transcribed_RNA"/>
</dbReference>
<dbReference type="SUPFAM" id="SSF49695">
    <property type="entry name" value="gamma-Crystallin-like"/>
    <property type="match status" value="1"/>
</dbReference>
<dbReference type="EMBL" id="HBUF01161192">
    <property type="protein sequence ID" value="CAG6650204.1"/>
    <property type="molecule type" value="Transcribed_RNA"/>
</dbReference>
<keyword evidence="4" id="KW-0732">Signal</keyword>
<dbReference type="Gene3D" id="2.60.20.10">
    <property type="entry name" value="Crystallins"/>
    <property type="match status" value="1"/>
</dbReference>
<protein>
    <recommendedName>
        <fullName evidence="5">Beta/gamma crystallin 'Greek key' domain-containing protein</fullName>
    </recommendedName>
</protein>
<dbReference type="InterPro" id="IPR011024">
    <property type="entry name" value="G_crystallin-like"/>
</dbReference>
<evidence type="ECO:0000256" key="3">
    <source>
        <dbReference type="SAM" id="MobiDB-lite"/>
    </source>
</evidence>
<dbReference type="EMBL" id="HBUF01290043">
    <property type="protein sequence ID" value="CAG6689043.1"/>
    <property type="molecule type" value="Transcribed_RNA"/>
</dbReference>
<dbReference type="EMBL" id="HBUF01675623">
    <property type="protein sequence ID" value="CAG6791320.1"/>
    <property type="molecule type" value="Transcribed_RNA"/>
</dbReference>
<organism evidence="6">
    <name type="scientific">Cacopsylla melanoneura</name>
    <dbReference type="NCBI Taxonomy" id="428564"/>
    <lineage>
        <taxon>Eukaryota</taxon>
        <taxon>Metazoa</taxon>
        <taxon>Ecdysozoa</taxon>
        <taxon>Arthropoda</taxon>
        <taxon>Hexapoda</taxon>
        <taxon>Insecta</taxon>
        <taxon>Pterygota</taxon>
        <taxon>Neoptera</taxon>
        <taxon>Paraneoptera</taxon>
        <taxon>Hemiptera</taxon>
        <taxon>Sternorrhyncha</taxon>
        <taxon>Psylloidea</taxon>
        <taxon>Psyllidae</taxon>
        <taxon>Psyllinae</taxon>
        <taxon>Cacopsylla</taxon>
    </lineage>
</organism>
<dbReference type="Pfam" id="PF00030">
    <property type="entry name" value="Crystall"/>
    <property type="match status" value="1"/>
</dbReference>
<feature type="region of interest" description="Disordered" evidence="3">
    <location>
        <begin position="88"/>
        <end position="110"/>
    </location>
</feature>
<dbReference type="EMBL" id="HBUF01161191">
    <property type="protein sequence ID" value="CAG6650198.1"/>
    <property type="molecule type" value="Transcribed_RNA"/>
</dbReference>
<dbReference type="EMBL" id="HBUF01161189">
    <property type="protein sequence ID" value="CAG6650186.1"/>
    <property type="molecule type" value="Transcribed_RNA"/>
</dbReference>
<evidence type="ECO:0000256" key="2">
    <source>
        <dbReference type="ARBA" id="ARBA00022737"/>
    </source>
</evidence>
<sequence>MSSATPLTAISMLTLLCLLITLGSCWKVNLYRDTRNRGGHIEMEGNGCQRIPRDFNDKTSSVNTFGGCVRLYEHRDCRGRVLELFPGSGTHSNLKKHNFNDKASSVGNCP</sequence>
<evidence type="ECO:0000256" key="1">
    <source>
        <dbReference type="ARBA" id="ARBA00009646"/>
    </source>
</evidence>
<dbReference type="EMBL" id="HBUF01675616">
    <property type="protein sequence ID" value="CAG6791301.1"/>
    <property type="molecule type" value="Transcribed_RNA"/>
</dbReference>
<dbReference type="EMBL" id="HBUF01675622">
    <property type="protein sequence ID" value="CAG6791317.1"/>
    <property type="molecule type" value="Transcribed_RNA"/>
</dbReference>
<name>A0A8D8RJI9_9HEMI</name>